<feature type="transmembrane region" description="Helical" evidence="7">
    <location>
        <begin position="136"/>
        <end position="160"/>
    </location>
</feature>
<dbReference type="Proteomes" id="UP000250266">
    <property type="component" value="Unassembled WGS sequence"/>
</dbReference>
<protein>
    <recommendedName>
        <fullName evidence="8">Amino acid permease/ SLC12A domain-containing protein</fullName>
    </recommendedName>
</protein>
<evidence type="ECO:0000259" key="8">
    <source>
        <dbReference type="Pfam" id="PF00324"/>
    </source>
</evidence>
<feature type="transmembrane region" description="Helical" evidence="7">
    <location>
        <begin position="364"/>
        <end position="383"/>
    </location>
</feature>
<keyword evidence="4" id="KW-0029">Amino-acid transport</keyword>
<organism evidence="9 10">
    <name type="scientific">Lepidopterella palustris CBS 459.81</name>
    <dbReference type="NCBI Taxonomy" id="1314670"/>
    <lineage>
        <taxon>Eukaryota</taxon>
        <taxon>Fungi</taxon>
        <taxon>Dikarya</taxon>
        <taxon>Ascomycota</taxon>
        <taxon>Pezizomycotina</taxon>
        <taxon>Dothideomycetes</taxon>
        <taxon>Pleosporomycetidae</taxon>
        <taxon>Mytilinidiales</taxon>
        <taxon>Argynnaceae</taxon>
        <taxon>Lepidopterella</taxon>
    </lineage>
</organism>
<evidence type="ECO:0000256" key="1">
    <source>
        <dbReference type="ARBA" id="ARBA00004141"/>
    </source>
</evidence>
<dbReference type="OrthoDB" id="3900342at2759"/>
<keyword evidence="2" id="KW-0813">Transport</keyword>
<evidence type="ECO:0000256" key="5">
    <source>
        <dbReference type="ARBA" id="ARBA00022989"/>
    </source>
</evidence>
<name>A0A8E2EJS9_9PEZI</name>
<evidence type="ECO:0000313" key="10">
    <source>
        <dbReference type="Proteomes" id="UP000250266"/>
    </source>
</evidence>
<feature type="domain" description="Amino acid permease/ SLC12A" evidence="8">
    <location>
        <begin position="115"/>
        <end position="616"/>
    </location>
</feature>
<dbReference type="EMBL" id="KV744821">
    <property type="protein sequence ID" value="OCK85327.1"/>
    <property type="molecule type" value="Genomic_DNA"/>
</dbReference>
<gene>
    <name evidence="9" type="ORF">K432DRAFT_421920</name>
</gene>
<evidence type="ECO:0000256" key="7">
    <source>
        <dbReference type="SAM" id="Phobius"/>
    </source>
</evidence>
<keyword evidence="10" id="KW-1185">Reference proteome</keyword>
<evidence type="ECO:0000256" key="2">
    <source>
        <dbReference type="ARBA" id="ARBA00022448"/>
    </source>
</evidence>
<dbReference type="PROSITE" id="PS00218">
    <property type="entry name" value="AMINO_ACID_PERMEASE_1"/>
    <property type="match status" value="1"/>
</dbReference>
<dbReference type="GO" id="GO:0016020">
    <property type="term" value="C:membrane"/>
    <property type="evidence" value="ECO:0007669"/>
    <property type="project" value="UniProtKB-SubCell"/>
</dbReference>
<dbReference type="Gene3D" id="1.20.1740.10">
    <property type="entry name" value="Amino acid/polyamine transporter I"/>
    <property type="match status" value="1"/>
</dbReference>
<evidence type="ECO:0000256" key="6">
    <source>
        <dbReference type="ARBA" id="ARBA00023136"/>
    </source>
</evidence>
<reference evidence="9 10" key="1">
    <citation type="journal article" date="2016" name="Nat. Commun.">
        <title>Ectomycorrhizal ecology is imprinted in the genome of the dominant symbiotic fungus Cenococcum geophilum.</title>
        <authorList>
            <consortium name="DOE Joint Genome Institute"/>
            <person name="Peter M."/>
            <person name="Kohler A."/>
            <person name="Ohm R.A."/>
            <person name="Kuo A."/>
            <person name="Krutzmann J."/>
            <person name="Morin E."/>
            <person name="Arend M."/>
            <person name="Barry K.W."/>
            <person name="Binder M."/>
            <person name="Choi C."/>
            <person name="Clum A."/>
            <person name="Copeland A."/>
            <person name="Grisel N."/>
            <person name="Haridas S."/>
            <person name="Kipfer T."/>
            <person name="LaButti K."/>
            <person name="Lindquist E."/>
            <person name="Lipzen A."/>
            <person name="Maire R."/>
            <person name="Meier B."/>
            <person name="Mihaltcheva S."/>
            <person name="Molinier V."/>
            <person name="Murat C."/>
            <person name="Poggeler S."/>
            <person name="Quandt C.A."/>
            <person name="Sperisen C."/>
            <person name="Tritt A."/>
            <person name="Tisserant E."/>
            <person name="Crous P.W."/>
            <person name="Henrissat B."/>
            <person name="Nehls U."/>
            <person name="Egli S."/>
            <person name="Spatafora J.W."/>
            <person name="Grigoriev I.V."/>
            <person name="Martin F.M."/>
        </authorList>
    </citation>
    <scope>NUCLEOTIDE SEQUENCE [LARGE SCALE GENOMIC DNA]</scope>
    <source>
        <strain evidence="9 10">CBS 459.81</strain>
    </source>
</reference>
<dbReference type="GO" id="GO:0015171">
    <property type="term" value="F:amino acid transmembrane transporter activity"/>
    <property type="evidence" value="ECO:0007669"/>
    <property type="project" value="TreeGrafter"/>
</dbReference>
<dbReference type="InterPro" id="IPR004840">
    <property type="entry name" value="Amino_acid_permease_CS"/>
</dbReference>
<accession>A0A8E2EJS9</accession>
<dbReference type="InterPro" id="IPR050524">
    <property type="entry name" value="APC_YAT"/>
</dbReference>
<dbReference type="InterPro" id="IPR004841">
    <property type="entry name" value="AA-permease/SLC12A_dom"/>
</dbReference>
<evidence type="ECO:0000256" key="3">
    <source>
        <dbReference type="ARBA" id="ARBA00022692"/>
    </source>
</evidence>
<feature type="transmembrane region" description="Helical" evidence="7">
    <location>
        <begin position="241"/>
        <end position="260"/>
    </location>
</feature>
<dbReference type="PANTHER" id="PTHR43341:SF35">
    <property type="entry name" value="ACID TRANSPORTER, PUTATIVE-RELATED"/>
    <property type="match status" value="1"/>
</dbReference>
<feature type="transmembrane region" description="Helical" evidence="7">
    <location>
        <begin position="591"/>
        <end position="610"/>
    </location>
</feature>
<dbReference type="AlphaFoldDB" id="A0A8E2EJS9"/>
<proteinExistence type="predicted"/>
<feature type="transmembrane region" description="Helical" evidence="7">
    <location>
        <begin position="194"/>
        <end position="215"/>
    </location>
</feature>
<comment type="subcellular location">
    <subcellularLocation>
        <location evidence="1">Membrane</location>
        <topology evidence="1">Multi-pass membrane protein</topology>
    </subcellularLocation>
</comment>
<keyword evidence="3 7" id="KW-0812">Transmembrane</keyword>
<feature type="transmembrane region" description="Helical" evidence="7">
    <location>
        <begin position="421"/>
        <end position="439"/>
    </location>
</feature>
<feature type="transmembrane region" description="Helical" evidence="7">
    <location>
        <begin position="322"/>
        <end position="343"/>
    </location>
</feature>
<feature type="transmembrane region" description="Helical" evidence="7">
    <location>
        <begin position="560"/>
        <end position="579"/>
    </location>
</feature>
<keyword evidence="5 7" id="KW-1133">Transmembrane helix</keyword>
<evidence type="ECO:0000313" key="9">
    <source>
        <dbReference type="EMBL" id="OCK85327.1"/>
    </source>
</evidence>
<feature type="transmembrane region" description="Helical" evidence="7">
    <location>
        <begin position="473"/>
        <end position="492"/>
    </location>
</feature>
<dbReference type="PANTHER" id="PTHR43341">
    <property type="entry name" value="AMINO ACID PERMEASE"/>
    <property type="match status" value="1"/>
</dbReference>
<sequence>MTNNKEVPPSKPGWLRDQVLAHAKILFPNRQTLELITAREHMPCMAYDGSSLFDHYHYAHIVCLKGETGGFEILLYGPHVLGSTEDAMEGLLRATEDKLHEIVKDVTSADLKERHVNMMAFSACIGFGLFLQSGKAVYIAGPGLAIVAFVLASTVMWSVIGCLGEMTALFPVQGPLFEFPGRFIDEAVGYATGWIAWFAWTVVISAEVLAVTQLWKFRFDEKYLQDVGYPDKSLGWSTEGYSPAVWVFIFLMLIGFTNLLPVRHYGELEFNVVLSAMQRVPHGNHFWTWNKPYGFATESLVVHAPSANSPGTIITGPEGQFLALWTALTTGVFSFIGFETIAITAAENKDLEKHETIKLATKKLTIRISLLYTLCTFAGGLNVPYTDINLYNIDINSVRAGENSIYVLAAVRNHLRGWPNFFNGFFIFSATTSGINALYNSSRLLHALASIPEAWPLWAQSWRRRLERTTSRGVPLATVTVSWLFGLLAFLAVKEFPSVVLGRITNNAVVSELIVYTVICLSYIQFYHRIKVAAEDHTLENRSAFNRDDKQYPYRTHGQLFRAYYGFVFCTLLILFNSWRSFVTPFSKPDFVVSYIGIVAFFALTAAYHVKSDGWNPLKWRRNASMQIQRPPPKVVVPGRRRGALELPNPKVTWTEENVKAFVNWIWVWLK</sequence>
<evidence type="ECO:0000256" key="4">
    <source>
        <dbReference type="ARBA" id="ARBA00022970"/>
    </source>
</evidence>
<dbReference type="Pfam" id="PF00324">
    <property type="entry name" value="AA_permease"/>
    <property type="match status" value="1"/>
</dbReference>
<feature type="transmembrane region" description="Helical" evidence="7">
    <location>
        <begin position="504"/>
        <end position="524"/>
    </location>
</feature>
<keyword evidence="6 7" id="KW-0472">Membrane</keyword>